<gene>
    <name evidence="1" type="ORF">CUMW_241150</name>
</gene>
<reference evidence="1 2" key="1">
    <citation type="journal article" date="2017" name="Front. Genet.">
        <title>Draft sequencing of the heterozygous diploid genome of Satsuma (Citrus unshiu Marc.) using a hybrid assembly approach.</title>
        <authorList>
            <person name="Shimizu T."/>
            <person name="Tanizawa Y."/>
            <person name="Mochizuki T."/>
            <person name="Nagasaki H."/>
            <person name="Yoshioka T."/>
            <person name="Toyoda A."/>
            <person name="Fujiyama A."/>
            <person name="Kaminuma E."/>
            <person name="Nakamura Y."/>
        </authorList>
    </citation>
    <scope>NUCLEOTIDE SEQUENCE [LARGE SCALE GENOMIC DNA]</scope>
    <source>
        <strain evidence="2">cv. Miyagawa wase</strain>
    </source>
</reference>
<evidence type="ECO:0000313" key="2">
    <source>
        <dbReference type="Proteomes" id="UP000236630"/>
    </source>
</evidence>
<sequence length="87" mass="9647">MGLVVLPWLLIGTKKVAKLDLEKVPKLRGSIPFMLETSASLRHITISTTVSIGEIPVKLNCSGLKHLMINRPKLFFGLNAYQFVSLL</sequence>
<comment type="caution">
    <text evidence="1">The sequence shown here is derived from an EMBL/GenBank/DDBJ whole genome shotgun (WGS) entry which is preliminary data.</text>
</comment>
<dbReference type="Proteomes" id="UP000236630">
    <property type="component" value="Unassembled WGS sequence"/>
</dbReference>
<accession>A0A2H5QMH8</accession>
<protein>
    <submittedName>
        <fullName evidence="1">Uncharacterized protein</fullName>
    </submittedName>
</protein>
<organism evidence="1 2">
    <name type="scientific">Citrus unshiu</name>
    <name type="common">Satsuma mandarin</name>
    <name type="synonym">Citrus nobilis var. unshiu</name>
    <dbReference type="NCBI Taxonomy" id="55188"/>
    <lineage>
        <taxon>Eukaryota</taxon>
        <taxon>Viridiplantae</taxon>
        <taxon>Streptophyta</taxon>
        <taxon>Embryophyta</taxon>
        <taxon>Tracheophyta</taxon>
        <taxon>Spermatophyta</taxon>
        <taxon>Magnoliopsida</taxon>
        <taxon>eudicotyledons</taxon>
        <taxon>Gunneridae</taxon>
        <taxon>Pentapetalae</taxon>
        <taxon>rosids</taxon>
        <taxon>malvids</taxon>
        <taxon>Sapindales</taxon>
        <taxon>Rutaceae</taxon>
        <taxon>Aurantioideae</taxon>
        <taxon>Citrus</taxon>
    </lineage>
</organism>
<dbReference type="EMBL" id="BDQV01000481">
    <property type="protein sequence ID" value="GAY65445.1"/>
    <property type="molecule type" value="Genomic_DNA"/>
</dbReference>
<proteinExistence type="predicted"/>
<keyword evidence="2" id="KW-1185">Reference proteome</keyword>
<evidence type="ECO:0000313" key="1">
    <source>
        <dbReference type="EMBL" id="GAY65445.1"/>
    </source>
</evidence>
<name>A0A2H5QMH8_CITUN</name>
<dbReference type="SUPFAM" id="SSF52047">
    <property type="entry name" value="RNI-like"/>
    <property type="match status" value="1"/>
</dbReference>
<dbReference type="AlphaFoldDB" id="A0A2H5QMH8"/>